<keyword evidence="3" id="KW-0472">Membrane</keyword>
<keyword evidence="5" id="KW-1185">Reference proteome</keyword>
<evidence type="ECO:0000313" key="5">
    <source>
        <dbReference type="Proteomes" id="UP000597138"/>
    </source>
</evidence>
<feature type="region of interest" description="Disordered" evidence="2">
    <location>
        <begin position="157"/>
        <end position="191"/>
    </location>
</feature>
<feature type="transmembrane region" description="Helical" evidence="3">
    <location>
        <begin position="27"/>
        <end position="48"/>
    </location>
</feature>
<keyword evidence="3" id="KW-0812">Transmembrane</keyword>
<feature type="coiled-coil region" evidence="1">
    <location>
        <begin position="54"/>
        <end position="126"/>
    </location>
</feature>
<organism evidence="4 5">
    <name type="scientific">Caballeronia grimmiae</name>
    <dbReference type="NCBI Taxonomy" id="1071679"/>
    <lineage>
        <taxon>Bacteria</taxon>
        <taxon>Pseudomonadati</taxon>
        <taxon>Pseudomonadota</taxon>
        <taxon>Betaproteobacteria</taxon>
        <taxon>Burkholderiales</taxon>
        <taxon>Burkholderiaceae</taxon>
        <taxon>Caballeronia</taxon>
    </lineage>
</organism>
<keyword evidence="3" id="KW-1133">Transmembrane helix</keyword>
<evidence type="ECO:0008006" key="6">
    <source>
        <dbReference type="Google" id="ProtNLM"/>
    </source>
</evidence>
<evidence type="ECO:0000256" key="3">
    <source>
        <dbReference type="SAM" id="Phobius"/>
    </source>
</evidence>
<name>A0ABQ1RAV1_9BURK</name>
<evidence type="ECO:0000313" key="4">
    <source>
        <dbReference type="EMBL" id="GGD63569.1"/>
    </source>
</evidence>
<gene>
    <name evidence="4" type="ORF">GCM10010985_16990</name>
</gene>
<sequence>MTDLTEPVKARDGVHVERAYFLRAKHLPWVCAILLFGALCTGVAGVYAGSTMQAKKSEQDIVELKEQLAQQKLEYEQRLGRQSAQYAIDVNNFADAIAKFGQALALMDAKNDRRAAERERAQAAAIVAAQKAAAAAAVAAQKTDQILVKTDVAQQQATEAASAAKATEKKLDTATRGTAAVPPTPWTGSRR</sequence>
<keyword evidence="1" id="KW-0175">Coiled coil</keyword>
<dbReference type="EMBL" id="BMEG01000002">
    <property type="protein sequence ID" value="GGD63569.1"/>
    <property type="molecule type" value="Genomic_DNA"/>
</dbReference>
<evidence type="ECO:0000256" key="2">
    <source>
        <dbReference type="SAM" id="MobiDB-lite"/>
    </source>
</evidence>
<reference evidence="5" key="1">
    <citation type="journal article" date="2019" name="Int. J. Syst. Evol. Microbiol.">
        <title>The Global Catalogue of Microorganisms (GCM) 10K type strain sequencing project: providing services to taxonomists for standard genome sequencing and annotation.</title>
        <authorList>
            <consortium name="The Broad Institute Genomics Platform"/>
            <consortium name="The Broad Institute Genome Sequencing Center for Infectious Disease"/>
            <person name="Wu L."/>
            <person name="Ma J."/>
        </authorList>
    </citation>
    <scope>NUCLEOTIDE SEQUENCE [LARGE SCALE GENOMIC DNA]</scope>
    <source>
        <strain evidence="5">CGMCC 1.11013</strain>
    </source>
</reference>
<evidence type="ECO:0000256" key="1">
    <source>
        <dbReference type="SAM" id="Coils"/>
    </source>
</evidence>
<accession>A0ABQ1RAV1</accession>
<proteinExistence type="predicted"/>
<dbReference type="Proteomes" id="UP000597138">
    <property type="component" value="Unassembled WGS sequence"/>
</dbReference>
<protein>
    <recommendedName>
        <fullName evidence="6">Lipoprotein</fullName>
    </recommendedName>
</protein>
<dbReference type="RefSeq" id="WP_035964364.1">
    <property type="nucleotide sequence ID" value="NZ_BMEG01000002.1"/>
</dbReference>
<comment type="caution">
    <text evidence="4">The sequence shown here is derived from an EMBL/GenBank/DDBJ whole genome shotgun (WGS) entry which is preliminary data.</text>
</comment>